<sequence>MLIAAIDWAVILREMADSVPHLAELIILGIRMPTPALIHSLARYHALKKLTTDSTPDFVFEPSFRTIAPTEKVGYAPEMYPALRVSALESLSVRLELLELNSPKIALLLQSLIRRLPKSRSLKSSVPLLLDVRANISPEALMCRMMDAAQAQAVHWEKTFGGIEHLRVRDYGAHSCLVLARWVALFRGMTDILLAGMSGSQASLRRTVAEIHRICANVRTVTIEGMTELSADTYMELDGGPRTFLELPDDVLLDIFSHLAAPDLYNLSRLSRRLHLLSLPVYFVKKGSPDPSNLCEFWLANHVTAGDVLSAFSSALFLRTVKQISCHFKPGGYISCYLHHLERLTAFLSKFPSVQNVSLTLIAWNTDSEVNEAVHVQWRTTFAKLLDVIVREKSCQELTIHGPPYLTPCLSELPWPKLQATPSRRAHTAKTYPLRAFSFHPTVNTKSRAGILWVFNSALRGTQITRLSVTVSSQDLLEIIAQELPTLPELDIVSHRDDVGLLQLLCKLQCLTYLALPATGVQNSRVPLQKSELVPTFQCLRTLAAPPPFIMFFFAADRPLPALECLEIRASSMFSPPHTILPFVLKPLLTLNEKRRAGGTLPSVSLELGLTHRHAIKLIAWLRADSSGKLGIGDKSWADTAELVHGLTLRGVTSGGKNQPGRADKDVLKALRRLFPELRESKVCDESGGRSVECVCSACVNYTP</sequence>
<gene>
    <name evidence="2" type="ORF">MSAN_01146700</name>
</gene>
<proteinExistence type="predicted"/>
<evidence type="ECO:0000313" key="2">
    <source>
        <dbReference type="EMBL" id="KAF7361149.1"/>
    </source>
</evidence>
<protein>
    <submittedName>
        <fullName evidence="2">Ribonuclease H-like protein</fullName>
    </submittedName>
</protein>
<accession>A0A8H7D3T2</accession>
<dbReference type="Pfam" id="PF12937">
    <property type="entry name" value="F-box-like"/>
    <property type="match status" value="1"/>
</dbReference>
<dbReference type="SUPFAM" id="SSF81383">
    <property type="entry name" value="F-box domain"/>
    <property type="match status" value="1"/>
</dbReference>
<evidence type="ECO:0000259" key="1">
    <source>
        <dbReference type="PROSITE" id="PS50181"/>
    </source>
</evidence>
<keyword evidence="3" id="KW-1185">Reference proteome</keyword>
<name>A0A8H7D3T2_9AGAR</name>
<dbReference type="Proteomes" id="UP000623467">
    <property type="component" value="Unassembled WGS sequence"/>
</dbReference>
<feature type="domain" description="F-box" evidence="1">
    <location>
        <begin position="241"/>
        <end position="286"/>
    </location>
</feature>
<dbReference type="AlphaFoldDB" id="A0A8H7D3T2"/>
<dbReference type="OrthoDB" id="3054030at2759"/>
<dbReference type="EMBL" id="JACAZH010000008">
    <property type="protein sequence ID" value="KAF7361149.1"/>
    <property type="molecule type" value="Genomic_DNA"/>
</dbReference>
<reference evidence="2" key="1">
    <citation type="submission" date="2020-05" db="EMBL/GenBank/DDBJ databases">
        <title>Mycena genomes resolve the evolution of fungal bioluminescence.</title>
        <authorList>
            <person name="Tsai I.J."/>
        </authorList>
    </citation>
    <scope>NUCLEOTIDE SEQUENCE</scope>
    <source>
        <strain evidence="2">160909Yilan</strain>
    </source>
</reference>
<dbReference type="InterPro" id="IPR001810">
    <property type="entry name" value="F-box_dom"/>
</dbReference>
<evidence type="ECO:0000313" key="3">
    <source>
        <dbReference type="Proteomes" id="UP000623467"/>
    </source>
</evidence>
<dbReference type="PROSITE" id="PS50181">
    <property type="entry name" value="FBOX"/>
    <property type="match status" value="1"/>
</dbReference>
<dbReference type="CDD" id="cd09917">
    <property type="entry name" value="F-box_SF"/>
    <property type="match status" value="1"/>
</dbReference>
<comment type="caution">
    <text evidence="2">The sequence shown here is derived from an EMBL/GenBank/DDBJ whole genome shotgun (WGS) entry which is preliminary data.</text>
</comment>
<dbReference type="Gene3D" id="1.20.1280.50">
    <property type="match status" value="1"/>
</dbReference>
<organism evidence="2 3">
    <name type="scientific">Mycena sanguinolenta</name>
    <dbReference type="NCBI Taxonomy" id="230812"/>
    <lineage>
        <taxon>Eukaryota</taxon>
        <taxon>Fungi</taxon>
        <taxon>Dikarya</taxon>
        <taxon>Basidiomycota</taxon>
        <taxon>Agaricomycotina</taxon>
        <taxon>Agaricomycetes</taxon>
        <taxon>Agaricomycetidae</taxon>
        <taxon>Agaricales</taxon>
        <taxon>Marasmiineae</taxon>
        <taxon>Mycenaceae</taxon>
        <taxon>Mycena</taxon>
    </lineage>
</organism>
<dbReference type="InterPro" id="IPR036047">
    <property type="entry name" value="F-box-like_dom_sf"/>
</dbReference>